<reference evidence="1 2" key="1">
    <citation type="submission" date="2021-10" db="EMBL/GenBank/DDBJ databases">
        <authorList>
            <person name="Criscuolo A."/>
        </authorList>
    </citation>
    <scope>NUCLEOTIDE SEQUENCE [LARGE SCALE GENOMIC DNA]</scope>
    <source>
        <strain evidence="2">CIP 111883</strain>
    </source>
</reference>
<evidence type="ECO:0000313" key="2">
    <source>
        <dbReference type="Proteomes" id="UP000789833"/>
    </source>
</evidence>
<sequence length="58" mass="6667">MEVGGFRHIESEVFDLDVFDNLLVEKGVGKEASLDNFSLVELHLDEKYTSIIKKILER</sequence>
<organism evidence="1 2">
    <name type="scientific">Sutcliffiella rhizosphaerae</name>
    <dbReference type="NCBI Taxonomy" id="2880967"/>
    <lineage>
        <taxon>Bacteria</taxon>
        <taxon>Bacillati</taxon>
        <taxon>Bacillota</taxon>
        <taxon>Bacilli</taxon>
        <taxon>Bacillales</taxon>
        <taxon>Bacillaceae</taxon>
        <taxon>Sutcliffiella</taxon>
    </lineage>
</organism>
<name>A0ABM8YNN2_9BACI</name>
<evidence type="ECO:0000313" key="1">
    <source>
        <dbReference type="EMBL" id="CAG9621585.1"/>
    </source>
</evidence>
<proteinExistence type="predicted"/>
<accession>A0ABM8YNN2</accession>
<protein>
    <submittedName>
        <fullName evidence="1">Uncharacterized protein</fullName>
    </submittedName>
</protein>
<gene>
    <name evidence="1" type="ORF">BACCIP111883_02358</name>
</gene>
<dbReference type="EMBL" id="CAKJTJ010000011">
    <property type="protein sequence ID" value="CAG9621585.1"/>
    <property type="molecule type" value="Genomic_DNA"/>
</dbReference>
<dbReference type="Proteomes" id="UP000789833">
    <property type="component" value="Unassembled WGS sequence"/>
</dbReference>
<comment type="caution">
    <text evidence="1">The sequence shown here is derived from an EMBL/GenBank/DDBJ whole genome shotgun (WGS) entry which is preliminary data.</text>
</comment>
<keyword evidence="2" id="KW-1185">Reference proteome</keyword>